<dbReference type="InterPro" id="IPR041588">
    <property type="entry name" value="Integrase_H2C2"/>
</dbReference>
<dbReference type="Gene3D" id="3.30.420.10">
    <property type="entry name" value="Ribonuclease H-like superfamily/Ribonuclease H"/>
    <property type="match status" value="1"/>
</dbReference>
<dbReference type="Pfam" id="PF05380">
    <property type="entry name" value="Peptidase_A17"/>
    <property type="match status" value="1"/>
</dbReference>
<dbReference type="OrthoDB" id="10025024at2759"/>
<dbReference type="KEGG" id="cvn:111100747"/>
<dbReference type="GO" id="GO:0003676">
    <property type="term" value="F:nucleic acid binding"/>
    <property type="evidence" value="ECO:0007669"/>
    <property type="project" value="InterPro"/>
</dbReference>
<dbReference type="InterPro" id="IPR040676">
    <property type="entry name" value="DUF5641"/>
</dbReference>
<dbReference type="PROSITE" id="PS50158">
    <property type="entry name" value="ZF_CCHC"/>
    <property type="match status" value="1"/>
</dbReference>
<proteinExistence type="predicted"/>
<dbReference type="GO" id="GO:0008270">
    <property type="term" value="F:zinc ion binding"/>
    <property type="evidence" value="ECO:0007669"/>
    <property type="project" value="UniProtKB-KW"/>
</dbReference>
<evidence type="ECO:0000256" key="1">
    <source>
        <dbReference type="PROSITE-ProRule" id="PRU00047"/>
    </source>
</evidence>
<dbReference type="InterPro" id="IPR001878">
    <property type="entry name" value="Znf_CCHC"/>
</dbReference>
<feature type="compositionally biased region" description="Basic and acidic residues" evidence="2">
    <location>
        <begin position="40"/>
        <end position="56"/>
    </location>
</feature>
<feature type="domain" description="CCHC-type" evidence="3">
    <location>
        <begin position="565"/>
        <end position="580"/>
    </location>
</feature>
<protein>
    <submittedName>
        <fullName evidence="6">Uncharacterized protein LOC111100747</fullName>
    </submittedName>
</protein>
<dbReference type="Pfam" id="PF17921">
    <property type="entry name" value="Integrase_H2C2"/>
    <property type="match status" value="1"/>
</dbReference>
<dbReference type="InterPro" id="IPR043502">
    <property type="entry name" value="DNA/RNA_pol_sf"/>
</dbReference>
<dbReference type="Gene3D" id="3.10.10.10">
    <property type="entry name" value="HIV Type 1 Reverse Transcriptase, subunit A, domain 1"/>
    <property type="match status" value="1"/>
</dbReference>
<feature type="domain" description="Integrase catalytic" evidence="4">
    <location>
        <begin position="1606"/>
        <end position="1793"/>
    </location>
</feature>
<dbReference type="RefSeq" id="XP_022288546.1">
    <property type="nucleotide sequence ID" value="XM_022432838.1"/>
</dbReference>
<organism evidence="5 6">
    <name type="scientific">Crassostrea virginica</name>
    <name type="common">Eastern oyster</name>
    <dbReference type="NCBI Taxonomy" id="6565"/>
    <lineage>
        <taxon>Eukaryota</taxon>
        <taxon>Metazoa</taxon>
        <taxon>Spiralia</taxon>
        <taxon>Lophotrochozoa</taxon>
        <taxon>Mollusca</taxon>
        <taxon>Bivalvia</taxon>
        <taxon>Autobranchia</taxon>
        <taxon>Pteriomorphia</taxon>
        <taxon>Ostreida</taxon>
        <taxon>Ostreoidea</taxon>
        <taxon>Ostreidae</taxon>
        <taxon>Crassostrea</taxon>
    </lineage>
</organism>
<accession>A0A8B8AAP5</accession>
<keyword evidence="1" id="KW-0479">Metal-binding</keyword>
<dbReference type="InterPro" id="IPR001584">
    <property type="entry name" value="Integrase_cat-core"/>
</dbReference>
<dbReference type="Gene3D" id="3.30.70.270">
    <property type="match status" value="1"/>
</dbReference>
<dbReference type="Gene3D" id="1.10.340.70">
    <property type="match status" value="1"/>
</dbReference>
<gene>
    <name evidence="6" type="primary">LOC111100747</name>
</gene>
<dbReference type="PROSITE" id="PS50994">
    <property type="entry name" value="INTEGRASE"/>
    <property type="match status" value="1"/>
</dbReference>
<evidence type="ECO:0000313" key="5">
    <source>
        <dbReference type="Proteomes" id="UP000694844"/>
    </source>
</evidence>
<evidence type="ECO:0000256" key="2">
    <source>
        <dbReference type="SAM" id="MobiDB-lite"/>
    </source>
</evidence>
<feature type="region of interest" description="Disordered" evidence="2">
    <location>
        <begin position="1"/>
        <end position="68"/>
    </location>
</feature>
<dbReference type="Pfam" id="PF03564">
    <property type="entry name" value="DUF1759"/>
    <property type="match status" value="1"/>
</dbReference>
<sequence>MSTIGEEDPNGTTTEQKALNGTTSEPGKTEAVSNALNDQEDPHSKEKENTSSEPIRKSTRLSKPTDRMMEYMEEEANKRERRFHLCFERWKSEVRESRQNMNESNEEDLGHMIDSITKREEEVLQAFQHLRNAASAPNPAVVRKADACVAITKDMVRFMNEKISGIDEAMDNRKYLKCNEYAKSVFSDLSRSSVSGSGSQISNKYADALADLATKKVELESIKYEEEQQAKFEALKEQQRQLIETHHHEVKRMQARKSVAIAEARLKAYSDLMQTDVNTTTNCHPTVTQSLPHIQSSPPINSTLVNINGTMNDASETSTLAKVFADSKERAFQNKRDFFYLKKYVAGEALQAIDGFFYSGSSSAYNNARQVLQDRYGHPFVMQKAFRKRLENWPKIGEGNSKALRDFGDFLQACRDATPQIPSLRILDDCSENQKLLSKLPNWAAMRWNRQVQESIDATGDYPTFFKFVDFVVKEARIACNPVSSLSAINDSNVKPTKEQRNLGSRKVNVLATTLSNQHNGKVSDLRTSVCECCEREGHPLYKCERFAGLTITEKRDLVRTKNLCFGCLRKGHRNKDCRRKHTCGICKGKHPSCLHEDRPPIREQHCEVREASSFRVSRGYTHSTSMIVPVWVSAQDNPSHEILTYALLDTQSDTTFILDETAAALHTKAQPIRLSLSTMTSRHTIINSSRIQNLRVRGLKSSDFVTIDCAYTRDFIPADRSHIPERKTVMNWPHLQEISNELPPLQSCEVGLLIGYNCPQALSPRRTLVGKDNQPYGIQTVLGWSVVGYTESSGHDVAVISHRTSVKEVHYCPPKDVIKVFERDFAHDKNEDVKISQDDLAFLNFMEQNIRQQEDMHLEMPLPFKERPTLPNNKSLALIRLNHLKRKLRKDQTYHEHYKTFMKEILDRGDAEPVTADGSSGNTWYIPHHGVYHPRKPGKLRVVFDCSARYKDTSLNEHLLTGPDLTNALTGVLCRFRQYPIAVMCDVEKMFHQFMVEKSDRDYLRFLWWEDGNLDTEPREYRMRVHLFGAASSPGCANYGLKFLARNQEEHFPTASFFVQNDFYVDDGLTSVETEEEAIQLIQDAQTLCANGGLRLHKFISNNKNVINSVAGSERAADVKDLDLAHEQLPVEQALGIKWSIEEDAFCFKTTDQNTTPTRRNMLSIVASIFDPLGFLSPFTLNGKRILQEMCQGSIGWNDPLPADRQPIWEAWIKDLHNIDLIKVPRCLIPGEFGRPDSIELHHFSDASTSGYGQCSYLRVVKGSAVHCTLVIAKARVAPLKVVTIPRLELTAAVLSVKMSLFLKRELNLSINKEYFWTDSKVVLGYINNEARRFHVFVANRVQTIRDATEPHQWCYIESSSNPADHASRGLHVAEINDSSWLTGPPLLWQLNIESQNVKAELQLGDPEVKSARSFCCKTEIQSNILGFVSRSSSWTKTISVIARIQRLSNGIKGTHPPTTDERCKAEQTIVKLVQHDAFQDTISVLGKLEMLPRSNSLKPLEPYLQDGMLRVGGRLRKADLPSSCKNPIILPKESHITHLILSHAHEQTFHQGRGMTLNKLRTLGYWIVGGSKTVASFIRHCVICRKLRRTTETQKMADLPQERVEPTPPFTYCGMDCFGPFMVKQGRKEMKRYGLLFTCMCSRAIHIEMLDDLSTDAFINGLRCFIAIRGAVRQIRSDQGTNFVGAKNEFEKAFSSEKICAFLSKKHCDFVLNAPSASHTGGVWERQIRTVRSILNSVLLLCPGRLDDSSLRTVFYEAMSIVNCRPLTVSEIDNPDSLEPLTPNHILTGKTTVPLPPPGEFVREDLFVRKRWRRVQYLIEQFWSRWKKEYLAQVALRQKWHGVRRNILEGDIVLVKDIDLPRNLWPLGRIVRANPDDDGLVRRVKVKTQSSVLERSVHKLVLLVEM</sequence>
<dbReference type="InterPro" id="IPR008042">
    <property type="entry name" value="Retrotrans_Pao"/>
</dbReference>
<reference evidence="6" key="1">
    <citation type="submission" date="2025-08" db="UniProtKB">
        <authorList>
            <consortium name="RefSeq"/>
        </authorList>
    </citation>
    <scope>IDENTIFICATION</scope>
    <source>
        <tissue evidence="6">Whole sample</tissue>
    </source>
</reference>
<dbReference type="GO" id="GO:0015074">
    <property type="term" value="P:DNA integration"/>
    <property type="evidence" value="ECO:0007669"/>
    <property type="project" value="InterPro"/>
</dbReference>
<dbReference type="CDD" id="cd01644">
    <property type="entry name" value="RT_pepA17"/>
    <property type="match status" value="1"/>
</dbReference>
<name>A0A8B8AAP5_CRAVI</name>
<dbReference type="InterPro" id="IPR043128">
    <property type="entry name" value="Rev_trsase/Diguanyl_cyclase"/>
</dbReference>
<dbReference type="Proteomes" id="UP000694844">
    <property type="component" value="Chromosome 6"/>
</dbReference>
<keyword evidence="5" id="KW-1185">Reference proteome</keyword>
<dbReference type="Pfam" id="PF18701">
    <property type="entry name" value="DUF5641"/>
    <property type="match status" value="1"/>
</dbReference>
<evidence type="ECO:0000259" key="3">
    <source>
        <dbReference type="PROSITE" id="PS50158"/>
    </source>
</evidence>
<dbReference type="SUPFAM" id="SSF53098">
    <property type="entry name" value="Ribonuclease H-like"/>
    <property type="match status" value="1"/>
</dbReference>
<feature type="compositionally biased region" description="Polar residues" evidence="2">
    <location>
        <begin position="10"/>
        <end position="37"/>
    </location>
</feature>
<dbReference type="GeneID" id="111100747"/>
<dbReference type="InterPro" id="IPR005312">
    <property type="entry name" value="DUF1759"/>
</dbReference>
<dbReference type="PANTHER" id="PTHR47331">
    <property type="entry name" value="PHD-TYPE DOMAIN-CONTAINING PROTEIN"/>
    <property type="match status" value="1"/>
</dbReference>
<dbReference type="PANTHER" id="PTHR47331:SF5">
    <property type="entry name" value="RIBONUCLEASE H"/>
    <property type="match status" value="1"/>
</dbReference>
<keyword evidence="1" id="KW-0863">Zinc-finger</keyword>
<dbReference type="SUPFAM" id="SSF56672">
    <property type="entry name" value="DNA/RNA polymerases"/>
    <property type="match status" value="1"/>
</dbReference>
<dbReference type="InterPro" id="IPR012337">
    <property type="entry name" value="RNaseH-like_sf"/>
</dbReference>
<dbReference type="InterPro" id="IPR036397">
    <property type="entry name" value="RNaseH_sf"/>
</dbReference>
<evidence type="ECO:0000313" key="6">
    <source>
        <dbReference type="RefSeq" id="XP_022288546.1"/>
    </source>
</evidence>
<evidence type="ECO:0000259" key="4">
    <source>
        <dbReference type="PROSITE" id="PS50994"/>
    </source>
</evidence>
<keyword evidence="1" id="KW-0862">Zinc</keyword>